<evidence type="ECO:0000313" key="3">
    <source>
        <dbReference type="Proteomes" id="UP000671995"/>
    </source>
</evidence>
<proteinExistence type="predicted"/>
<organism evidence="2 3">
    <name type="scientific">Treponema parvum</name>
    <dbReference type="NCBI Taxonomy" id="138851"/>
    <lineage>
        <taxon>Bacteria</taxon>
        <taxon>Pseudomonadati</taxon>
        <taxon>Spirochaetota</taxon>
        <taxon>Spirochaetia</taxon>
        <taxon>Spirochaetales</taxon>
        <taxon>Treponemataceae</taxon>
        <taxon>Treponema</taxon>
    </lineage>
</organism>
<name>A0A975EZJ8_9SPIR</name>
<keyword evidence="1" id="KW-0812">Transmembrane</keyword>
<gene>
    <name evidence="2" type="ORF">HRI96_03290</name>
</gene>
<dbReference type="AlphaFoldDB" id="A0A975EZJ8"/>
<reference evidence="2" key="1">
    <citation type="submission" date="2020-05" db="EMBL/GenBank/DDBJ databases">
        <authorList>
            <person name="Zeng H."/>
            <person name="Chan Y.K."/>
            <person name="Watt R.M."/>
        </authorList>
    </citation>
    <scope>NUCLEOTIDE SEQUENCE</scope>
    <source>
        <strain evidence="2">ATCC 700773</strain>
    </source>
</reference>
<evidence type="ECO:0000256" key="1">
    <source>
        <dbReference type="SAM" id="Phobius"/>
    </source>
</evidence>
<dbReference type="Proteomes" id="UP000671995">
    <property type="component" value="Chromosome"/>
</dbReference>
<accession>A0A975EZJ8</accession>
<keyword evidence="1" id="KW-0472">Membrane</keyword>
<reference evidence="2" key="2">
    <citation type="journal article" date="2021" name="Microbiol. Resour. Announc.">
        <title>Complete Genome Sequences of Three Human Oral Treponema parvum Isolates.</title>
        <authorList>
            <person name="Zeng H."/>
            <person name="Watt R.M."/>
        </authorList>
    </citation>
    <scope>NUCLEOTIDE SEQUENCE</scope>
    <source>
        <strain evidence="2">ATCC 700773</strain>
    </source>
</reference>
<sequence length="388" mass="45579">MEFKKIVLIFDTPALNTDIQTYSLEELLDLGYGVCILDASPFLLPEANRIVTAKQLSDKRFEPFICRTKKELEYHIRQDSKNACFIPMFNSYYDVRFVFKLFTKYKVFYGHVTTARTELELPKGMKIKREWKESRLNPFHLYKAVYNRIISKIIKYQKAKFLVLGGKNNEDLYINQTFHDSSTKIIRFHTFDYERFLISPRYNYNGKPYCVYLDQYFPFHPDIKTQLGFDFTDEDKKDFVNDMNKVFEHIRNKYNMDIIIAAHPRADYNNKKDLYPNTIIEYGMTSQLIKGASLVVANFSNSMFFAVMAYLPLILVNSSVIKKVHRLAIILQGFAELTGALVVEKASELPDKFEIPIHKEKYALLENNYFKSGENNGKSMWFNIMESI</sequence>
<protein>
    <submittedName>
        <fullName evidence="2">Uncharacterized protein</fullName>
    </submittedName>
</protein>
<evidence type="ECO:0000313" key="2">
    <source>
        <dbReference type="EMBL" id="QTQ11304.1"/>
    </source>
</evidence>
<feature type="transmembrane region" description="Helical" evidence="1">
    <location>
        <begin position="294"/>
        <end position="316"/>
    </location>
</feature>
<keyword evidence="1" id="KW-1133">Transmembrane helix</keyword>
<dbReference type="RefSeq" id="WP_210118101.1">
    <property type="nucleotide sequence ID" value="NZ_CP054257.1"/>
</dbReference>
<dbReference type="EMBL" id="CP054257">
    <property type="protein sequence ID" value="QTQ11304.1"/>
    <property type="molecule type" value="Genomic_DNA"/>
</dbReference>